<proteinExistence type="inferred from homology"/>
<evidence type="ECO:0000256" key="6">
    <source>
        <dbReference type="ARBA" id="ARBA00022801"/>
    </source>
</evidence>
<evidence type="ECO:0000256" key="2">
    <source>
        <dbReference type="ARBA" id="ARBA00009085"/>
    </source>
</evidence>
<evidence type="ECO:0000256" key="3">
    <source>
        <dbReference type="ARBA" id="ARBA00012759"/>
    </source>
</evidence>
<evidence type="ECO:0000259" key="8">
    <source>
        <dbReference type="Pfam" id="PF12436"/>
    </source>
</evidence>
<reference evidence="10 11" key="1">
    <citation type="submission" date="2017-10" db="EMBL/GenBank/DDBJ databases">
        <title>Extensive intraspecific genome diversity in a model arbuscular mycorrhizal fungus.</title>
        <authorList>
            <person name="Chen E.C.H."/>
            <person name="Morin E."/>
            <person name="Baudet D."/>
            <person name="Noel J."/>
            <person name="Ndikumana S."/>
            <person name="Charron P."/>
            <person name="St-Onge C."/>
            <person name="Giorgi J."/>
            <person name="Grigoriev I.V."/>
            <person name="Roux C."/>
            <person name="Martin F.M."/>
            <person name="Corradi N."/>
        </authorList>
    </citation>
    <scope>NUCLEOTIDE SEQUENCE [LARGE SCALE GENOMIC DNA]</scope>
    <source>
        <strain evidence="10 11">A1</strain>
    </source>
</reference>
<feature type="domain" description="Ubiquitin carboxyl-terminal hydrolase 7 ICP0-binding" evidence="8">
    <location>
        <begin position="421"/>
        <end position="479"/>
    </location>
</feature>
<dbReference type="VEuPathDB" id="FungiDB:RhiirA1_499118"/>
<evidence type="ECO:0000259" key="9">
    <source>
        <dbReference type="Pfam" id="PF14533"/>
    </source>
</evidence>
<dbReference type="GO" id="GO:0004843">
    <property type="term" value="F:cysteine-type deubiquitinase activity"/>
    <property type="evidence" value="ECO:0007669"/>
    <property type="project" value="UniProtKB-EC"/>
</dbReference>
<dbReference type="AlphaFoldDB" id="A0A2I1EXN3"/>
<organism evidence="10 11">
    <name type="scientific">Rhizophagus irregularis</name>
    <dbReference type="NCBI Taxonomy" id="588596"/>
    <lineage>
        <taxon>Eukaryota</taxon>
        <taxon>Fungi</taxon>
        <taxon>Fungi incertae sedis</taxon>
        <taxon>Mucoromycota</taxon>
        <taxon>Glomeromycotina</taxon>
        <taxon>Glomeromycetes</taxon>
        <taxon>Glomerales</taxon>
        <taxon>Glomeraceae</taxon>
        <taxon>Rhizophagus</taxon>
    </lineage>
</organism>
<evidence type="ECO:0000256" key="5">
    <source>
        <dbReference type="ARBA" id="ARBA00022786"/>
    </source>
</evidence>
<sequence length="700" mass="81695">MEDYLTVKIVTAEKFKVHQGFDLANFDDRQYPLSDVHVYRILKSDTYGILKELVSQNFNIPSEQVRLWVLVMRQNKTVRPDAPISDSLINISMGKIHANMTSRQNGMKLYMEVADKPINGKTWFPAVSNANNIIVFLKYFDPDKQTLEGLGHLYVQKFGREIKPNMIEEKKPKSTFQQSEMQDGDIICFQKTLTEKEIQKHKTAGHCWDIPHFYELLTLRIVVSFKPKFDYFCTVKVMTAEIFKKHKGFDLIDFKNWHDLLPEVYLYKILKSETYGVFKENISRRFNIPPEQVQFWVLINRQNGTIRPNTPIPELFFKTSMGEICAEMNSQQNELKLYMEIAGKQINGNMWFPIIGERSTNSILIFLKYFDPGSQTLKGLCHLYVQKFGKVKDYINIFREKEKLPPDTPIKIYEPKLKDWGEFDLVLNRKWTYDQVAGEVATHLNTDPLKLQFTTAHSTSGTPKSIIKRTTTQTLSEMLQTGYLPPSVYVLFYEMLKTELETKKFIQVYWLGKTVKDVEAINLHLPKDAIVNDIIEEIFIKKAPSSPNAKIILYEVINNKIQREYKGIESINEIQEFMMLYAEEIYQDELLNNNTLQAYHFTKDPLNTHGTPFKFFIKNDEVFADTKIRLQLRLGMNKEEFAKIRIAIVSDVMYKKPEYLNDDDIILSEKKLTNMDYLGLDHIDETGQAKSADRTIYIRG</sequence>
<protein>
    <recommendedName>
        <fullName evidence="3">ubiquitinyl hydrolase 1</fullName>
        <ecNumber evidence="3">3.4.19.12</ecNumber>
    </recommendedName>
</protein>
<dbReference type="InterPro" id="IPR029346">
    <property type="entry name" value="USP_C"/>
</dbReference>
<evidence type="ECO:0000256" key="1">
    <source>
        <dbReference type="ARBA" id="ARBA00000707"/>
    </source>
</evidence>
<name>A0A2I1EXN3_9GLOM</name>
<comment type="catalytic activity">
    <reaction evidence="1">
        <text>Thiol-dependent hydrolysis of ester, thioester, amide, peptide and isopeptide bonds formed by the C-terminal Gly of ubiquitin (a 76-residue protein attached to proteins as an intracellular targeting signal).</text>
        <dbReference type="EC" id="3.4.19.12"/>
    </reaction>
</comment>
<dbReference type="GO" id="GO:0006508">
    <property type="term" value="P:proteolysis"/>
    <property type="evidence" value="ECO:0007669"/>
    <property type="project" value="UniProtKB-KW"/>
</dbReference>
<keyword evidence="5" id="KW-0833">Ubl conjugation pathway</keyword>
<comment type="caution">
    <text evidence="10">The sequence shown here is derived from an EMBL/GenBank/DDBJ whole genome shotgun (WGS) entry which is preliminary data.</text>
</comment>
<dbReference type="InterPro" id="IPR024729">
    <property type="entry name" value="USP7_ICP0-binding_dom"/>
</dbReference>
<evidence type="ECO:0000313" key="10">
    <source>
        <dbReference type="EMBL" id="PKC57083.1"/>
    </source>
</evidence>
<feature type="domain" description="Ubiquitin carboxyl-terminal hydrolase 7 ICP0-binding" evidence="8">
    <location>
        <begin position="65"/>
        <end position="157"/>
    </location>
</feature>
<feature type="domain" description="Ubiquitin carboxyl-terminal hydrolase 7 ICP0-binding" evidence="8">
    <location>
        <begin position="295"/>
        <end position="414"/>
    </location>
</feature>
<dbReference type="Pfam" id="PF14533">
    <property type="entry name" value="USP7_C2"/>
    <property type="match status" value="1"/>
</dbReference>
<gene>
    <name evidence="10" type="ORF">RhiirA1_499118</name>
</gene>
<evidence type="ECO:0000313" key="11">
    <source>
        <dbReference type="Proteomes" id="UP000232688"/>
    </source>
</evidence>
<dbReference type="Proteomes" id="UP000232688">
    <property type="component" value="Unassembled WGS sequence"/>
</dbReference>
<keyword evidence="7" id="KW-0788">Thiol protease</keyword>
<feature type="domain" description="Ubiquitin carboxyl-terminal hydrolase C-terminal" evidence="9">
    <location>
        <begin position="491"/>
        <end position="686"/>
    </location>
</feature>
<evidence type="ECO:0000256" key="7">
    <source>
        <dbReference type="ARBA" id="ARBA00022807"/>
    </source>
</evidence>
<dbReference type="OrthoDB" id="289038at2759"/>
<feature type="domain" description="Ubiquitin carboxyl-terminal hydrolase 7 ICP0-binding" evidence="8">
    <location>
        <begin position="161"/>
        <end position="230"/>
    </location>
</feature>
<keyword evidence="6" id="KW-0378">Hydrolase</keyword>
<reference evidence="10 11" key="2">
    <citation type="submission" date="2017-10" db="EMBL/GenBank/DDBJ databases">
        <title>Genome analyses suggest a sexual origin of heterokaryosis in a supposedly ancient asexual fungus.</title>
        <authorList>
            <person name="Corradi N."/>
            <person name="Sedzielewska K."/>
            <person name="Noel J."/>
            <person name="Charron P."/>
            <person name="Farinelli L."/>
            <person name="Marton T."/>
            <person name="Kruger M."/>
            <person name="Pelin A."/>
            <person name="Brachmann A."/>
            <person name="Corradi N."/>
        </authorList>
    </citation>
    <scope>NUCLEOTIDE SEQUENCE [LARGE SCALE GENOMIC DNA]</scope>
    <source>
        <strain evidence="10 11">A1</strain>
    </source>
</reference>
<keyword evidence="4" id="KW-0645">Protease</keyword>
<dbReference type="VEuPathDB" id="FungiDB:RhiirFUN_007051"/>
<comment type="similarity">
    <text evidence="2">Belongs to the peptidase C19 family.</text>
</comment>
<dbReference type="VEuPathDB" id="FungiDB:FUN_004929"/>
<dbReference type="VEuPathDB" id="FungiDB:RhiirFUN_005906"/>
<accession>A0A2I1EXN3</accession>
<dbReference type="Gene3D" id="3.10.20.90">
    <property type="entry name" value="Phosphatidylinositol 3-kinase Catalytic Subunit, Chain A, domain 1"/>
    <property type="match status" value="3"/>
</dbReference>
<dbReference type="Pfam" id="PF12436">
    <property type="entry name" value="USP7_ICP0_bdg"/>
    <property type="match status" value="4"/>
</dbReference>
<dbReference type="EMBL" id="LLXH01001932">
    <property type="protein sequence ID" value="PKC57083.1"/>
    <property type="molecule type" value="Genomic_DNA"/>
</dbReference>
<evidence type="ECO:0000256" key="4">
    <source>
        <dbReference type="ARBA" id="ARBA00022670"/>
    </source>
</evidence>
<dbReference type="EC" id="3.4.19.12" evidence="3"/>